<gene>
    <name evidence="2" type="ORF">L3X38_027087</name>
</gene>
<accession>A0AAD4VPK2</accession>
<dbReference type="EMBL" id="JAJFAZ020000005">
    <property type="protein sequence ID" value="KAI5327691.1"/>
    <property type="molecule type" value="Genomic_DNA"/>
</dbReference>
<dbReference type="Proteomes" id="UP001054821">
    <property type="component" value="Chromosome 5"/>
</dbReference>
<name>A0AAD4VPK2_PRUDU</name>
<comment type="caution">
    <text evidence="2">The sequence shown here is derived from an EMBL/GenBank/DDBJ whole genome shotgun (WGS) entry which is preliminary data.</text>
</comment>
<feature type="compositionally biased region" description="Polar residues" evidence="1">
    <location>
        <begin position="45"/>
        <end position="62"/>
    </location>
</feature>
<dbReference type="AlphaFoldDB" id="A0AAD4VPK2"/>
<keyword evidence="3" id="KW-1185">Reference proteome</keyword>
<sequence>MWMESGENTMFPFASARNSSGHGRTRDRSRSTRLAVPNKLCPFSPSETKNSGRRSTGSNRNCSAVAPPPPPPKLGD</sequence>
<evidence type="ECO:0000256" key="1">
    <source>
        <dbReference type="SAM" id="MobiDB-lite"/>
    </source>
</evidence>
<evidence type="ECO:0000313" key="3">
    <source>
        <dbReference type="Proteomes" id="UP001054821"/>
    </source>
</evidence>
<feature type="compositionally biased region" description="Pro residues" evidence="1">
    <location>
        <begin position="66"/>
        <end position="76"/>
    </location>
</feature>
<feature type="region of interest" description="Disordered" evidence="1">
    <location>
        <begin position="1"/>
        <end position="76"/>
    </location>
</feature>
<evidence type="ECO:0000313" key="2">
    <source>
        <dbReference type="EMBL" id="KAI5327691.1"/>
    </source>
</evidence>
<organism evidence="2 3">
    <name type="scientific">Prunus dulcis</name>
    <name type="common">Almond</name>
    <name type="synonym">Amygdalus dulcis</name>
    <dbReference type="NCBI Taxonomy" id="3755"/>
    <lineage>
        <taxon>Eukaryota</taxon>
        <taxon>Viridiplantae</taxon>
        <taxon>Streptophyta</taxon>
        <taxon>Embryophyta</taxon>
        <taxon>Tracheophyta</taxon>
        <taxon>Spermatophyta</taxon>
        <taxon>Magnoliopsida</taxon>
        <taxon>eudicotyledons</taxon>
        <taxon>Gunneridae</taxon>
        <taxon>Pentapetalae</taxon>
        <taxon>rosids</taxon>
        <taxon>fabids</taxon>
        <taxon>Rosales</taxon>
        <taxon>Rosaceae</taxon>
        <taxon>Amygdaloideae</taxon>
        <taxon>Amygdaleae</taxon>
        <taxon>Prunus</taxon>
    </lineage>
</organism>
<reference evidence="2 3" key="1">
    <citation type="journal article" date="2022" name="G3 (Bethesda)">
        <title>Whole-genome sequence and methylome profiling of the almond [Prunus dulcis (Mill.) D.A. Webb] cultivar 'Nonpareil'.</title>
        <authorList>
            <person name="D'Amico-Willman K.M."/>
            <person name="Ouma W.Z."/>
            <person name="Meulia T."/>
            <person name="Sideli G.M."/>
            <person name="Gradziel T.M."/>
            <person name="Fresnedo-Ramirez J."/>
        </authorList>
    </citation>
    <scope>NUCLEOTIDE SEQUENCE [LARGE SCALE GENOMIC DNA]</scope>
    <source>
        <strain evidence="2">Clone GOH B32 T37-40</strain>
    </source>
</reference>
<protein>
    <submittedName>
        <fullName evidence="2">Uncharacterized protein</fullName>
    </submittedName>
</protein>
<proteinExistence type="predicted"/>